<dbReference type="EMBL" id="UINC01043512">
    <property type="protein sequence ID" value="SVB47650.1"/>
    <property type="molecule type" value="Genomic_DNA"/>
</dbReference>
<gene>
    <name evidence="1" type="ORF">METZ01_LOCUS200504</name>
</gene>
<accession>A0A382EAI9</accession>
<evidence type="ECO:0000313" key="1">
    <source>
        <dbReference type="EMBL" id="SVB47650.1"/>
    </source>
</evidence>
<protein>
    <submittedName>
        <fullName evidence="1">Uncharacterized protein</fullName>
    </submittedName>
</protein>
<reference evidence="1" key="1">
    <citation type="submission" date="2018-05" db="EMBL/GenBank/DDBJ databases">
        <authorList>
            <person name="Lanie J.A."/>
            <person name="Ng W.-L."/>
            <person name="Kazmierczak K.M."/>
            <person name="Andrzejewski T.M."/>
            <person name="Davidsen T.M."/>
            <person name="Wayne K.J."/>
            <person name="Tettelin H."/>
            <person name="Glass J.I."/>
            <person name="Rusch D."/>
            <person name="Podicherti R."/>
            <person name="Tsui H.-C.T."/>
            <person name="Winkler M.E."/>
        </authorList>
    </citation>
    <scope>NUCLEOTIDE SEQUENCE</scope>
</reference>
<dbReference type="AlphaFoldDB" id="A0A382EAI9"/>
<organism evidence="1">
    <name type="scientific">marine metagenome</name>
    <dbReference type="NCBI Taxonomy" id="408172"/>
    <lineage>
        <taxon>unclassified sequences</taxon>
        <taxon>metagenomes</taxon>
        <taxon>ecological metagenomes</taxon>
    </lineage>
</organism>
<name>A0A382EAI9_9ZZZZ</name>
<proteinExistence type="predicted"/>
<sequence length="37" mass="3789">MLRVLGPQALILPLAGHGFNVGLTSASLATSQENALQ</sequence>